<keyword evidence="1" id="KW-0500">Molybdenum</keyword>
<evidence type="ECO:0000259" key="2">
    <source>
        <dbReference type="Pfam" id="PF20256"/>
    </source>
</evidence>
<dbReference type="InterPro" id="IPR046867">
    <property type="entry name" value="AldOxase/xan_DH_MoCoBD2"/>
</dbReference>
<protein>
    <recommendedName>
        <fullName evidence="2">Aldehyde oxidase/xanthine dehydrogenase second molybdopterin binding domain-containing protein</fullName>
    </recommendedName>
</protein>
<dbReference type="Pfam" id="PF20256">
    <property type="entry name" value="MoCoBD_2"/>
    <property type="match status" value="1"/>
</dbReference>
<dbReference type="SUPFAM" id="SSF56003">
    <property type="entry name" value="Molybdenum cofactor-binding domain"/>
    <property type="match status" value="1"/>
</dbReference>
<sequence>SITPYDSGDELDSGDHAETLNRCLAEFDWDDKSKLQGRLIDGRRHGIALSCFVEGGGAGPSETARLVLDGDGKVSVFVGSSAIGQGLETVFTQIAADALEWPMEAIRGVFHGSTAHVSQGFGSFHSRSVVMGGSAILKVAESLKTEIREAAAIRWSCTADEVEIIDGERVTAVGHETLTIAEIAGDGIDVEEMFNNHKHTWAYGAHAVHVAVDIEIGHVEVIDYVAVEDVGRIINPITLVGQSVGA</sequence>
<organism evidence="3">
    <name type="scientific">marine metagenome</name>
    <dbReference type="NCBI Taxonomy" id="408172"/>
    <lineage>
        <taxon>unclassified sequences</taxon>
        <taxon>metagenomes</taxon>
        <taxon>ecological metagenomes</taxon>
    </lineage>
</organism>
<proteinExistence type="predicted"/>
<feature type="non-terminal residue" evidence="3">
    <location>
        <position position="1"/>
    </location>
</feature>
<gene>
    <name evidence="3" type="ORF">METZ01_LOCUS471695</name>
</gene>
<accession>A0A383BG92</accession>
<dbReference type="PANTHER" id="PTHR11908">
    <property type="entry name" value="XANTHINE DEHYDROGENASE"/>
    <property type="match status" value="1"/>
</dbReference>
<feature type="non-terminal residue" evidence="3">
    <location>
        <position position="246"/>
    </location>
</feature>
<reference evidence="3" key="1">
    <citation type="submission" date="2018-05" db="EMBL/GenBank/DDBJ databases">
        <authorList>
            <person name="Lanie J.A."/>
            <person name="Ng W.-L."/>
            <person name="Kazmierczak K.M."/>
            <person name="Andrzejewski T.M."/>
            <person name="Davidsen T.M."/>
            <person name="Wayne K.J."/>
            <person name="Tettelin H."/>
            <person name="Glass J.I."/>
            <person name="Rusch D."/>
            <person name="Podicherti R."/>
            <person name="Tsui H.-C.T."/>
            <person name="Winkler M.E."/>
        </authorList>
    </citation>
    <scope>NUCLEOTIDE SEQUENCE</scope>
</reference>
<dbReference type="InterPro" id="IPR037165">
    <property type="entry name" value="AldOxase/xan_DH_Mopterin-bd_sf"/>
</dbReference>
<evidence type="ECO:0000313" key="3">
    <source>
        <dbReference type="EMBL" id="SVE18841.1"/>
    </source>
</evidence>
<dbReference type="AlphaFoldDB" id="A0A383BG92"/>
<name>A0A383BG92_9ZZZZ</name>
<dbReference type="EMBL" id="UINC01200106">
    <property type="protein sequence ID" value="SVE18841.1"/>
    <property type="molecule type" value="Genomic_DNA"/>
</dbReference>
<dbReference type="InterPro" id="IPR016208">
    <property type="entry name" value="Ald_Oxase/xanthine_DH-like"/>
</dbReference>
<dbReference type="GO" id="GO:0016491">
    <property type="term" value="F:oxidoreductase activity"/>
    <property type="evidence" value="ECO:0007669"/>
    <property type="project" value="InterPro"/>
</dbReference>
<evidence type="ECO:0000256" key="1">
    <source>
        <dbReference type="ARBA" id="ARBA00022505"/>
    </source>
</evidence>
<dbReference type="GO" id="GO:0005506">
    <property type="term" value="F:iron ion binding"/>
    <property type="evidence" value="ECO:0007669"/>
    <property type="project" value="InterPro"/>
</dbReference>
<dbReference type="PANTHER" id="PTHR11908:SF132">
    <property type="entry name" value="ALDEHYDE OXIDASE 1-RELATED"/>
    <property type="match status" value="1"/>
</dbReference>
<dbReference type="Gene3D" id="3.30.365.10">
    <property type="entry name" value="Aldehyde oxidase/xanthine dehydrogenase, molybdopterin binding domain"/>
    <property type="match status" value="2"/>
</dbReference>
<feature type="domain" description="Aldehyde oxidase/xanthine dehydrogenase second molybdopterin binding" evidence="2">
    <location>
        <begin position="23"/>
        <end position="246"/>
    </location>
</feature>